<dbReference type="InParanoid" id="E4ZFU4"/>
<feature type="region of interest" description="Disordered" evidence="1">
    <location>
        <begin position="48"/>
        <end position="69"/>
    </location>
</feature>
<reference evidence="3" key="1">
    <citation type="journal article" date="2011" name="Nat. Commun.">
        <title>Effector diversification within compartments of the Leptosphaeria maculans genome affected by Repeat-Induced Point mutations.</title>
        <authorList>
            <person name="Rouxel T."/>
            <person name="Grandaubert J."/>
            <person name="Hane J.K."/>
            <person name="Hoede C."/>
            <person name="van de Wouw A.P."/>
            <person name="Couloux A."/>
            <person name="Dominguez V."/>
            <person name="Anthouard V."/>
            <person name="Bally P."/>
            <person name="Bourras S."/>
            <person name="Cozijnsen A.J."/>
            <person name="Ciuffetti L.M."/>
            <person name="Degrave A."/>
            <person name="Dilmaghani A."/>
            <person name="Duret L."/>
            <person name="Fudal I."/>
            <person name="Goodwin S.B."/>
            <person name="Gout L."/>
            <person name="Glaser N."/>
            <person name="Linglin J."/>
            <person name="Kema G.H.J."/>
            <person name="Lapalu N."/>
            <person name="Lawrence C.B."/>
            <person name="May K."/>
            <person name="Meyer M."/>
            <person name="Ollivier B."/>
            <person name="Poulain J."/>
            <person name="Schoch C.L."/>
            <person name="Simon A."/>
            <person name="Spatafora J.W."/>
            <person name="Stachowiak A."/>
            <person name="Turgeon B.G."/>
            <person name="Tyler B.M."/>
            <person name="Vincent D."/>
            <person name="Weissenbach J."/>
            <person name="Amselem J."/>
            <person name="Quesneville H."/>
            <person name="Oliver R.P."/>
            <person name="Wincker P."/>
            <person name="Balesdent M.-H."/>
            <person name="Howlett B.J."/>
        </authorList>
    </citation>
    <scope>NUCLEOTIDE SEQUENCE [LARGE SCALE GENOMIC DNA]</scope>
    <source>
        <strain evidence="3">JN3 / isolate v23.1.3 / race Av1-4-5-6-7-8</strain>
    </source>
</reference>
<gene>
    <name evidence="2" type="ORF">LEMA_P062900.1</name>
</gene>
<name>E4ZFU4_LEPMJ</name>
<dbReference type="VEuPathDB" id="FungiDB:LEMA_P062900.1"/>
<evidence type="ECO:0000313" key="2">
    <source>
        <dbReference type="EMBL" id="CBX90164.1"/>
    </source>
</evidence>
<dbReference type="HOGENOM" id="CLU_2050077_0_0_1"/>
<evidence type="ECO:0000313" key="3">
    <source>
        <dbReference type="Proteomes" id="UP000002668"/>
    </source>
</evidence>
<accession>E4ZFU4</accession>
<evidence type="ECO:0000256" key="1">
    <source>
        <dbReference type="SAM" id="MobiDB-lite"/>
    </source>
</evidence>
<sequence length="120" mass="13366">MIDMRATCSITKVSGSFPLMPRILDRKQSQPVNSSTANRRQSGLLSFRRTNMGGFHRAPTTASGRRSEVVSSPLTAVATQMQPLIPCSHFELPAVRKQTWLLFQNFASLCGNNDQMVLKR</sequence>
<protein>
    <submittedName>
        <fullName evidence="2">Uncharacterized protein</fullName>
    </submittedName>
</protein>
<dbReference type="AlphaFoldDB" id="E4ZFU4"/>
<proteinExistence type="predicted"/>
<dbReference type="Proteomes" id="UP000002668">
    <property type="component" value="Genome"/>
</dbReference>
<organism evidence="2 3">
    <name type="scientific">Leptosphaeria maculans (strain JN3 / isolate v23.1.3 / race Av1-4-5-6-7-8)</name>
    <name type="common">Blackleg fungus</name>
    <name type="synonym">Phoma lingam</name>
    <dbReference type="NCBI Taxonomy" id="985895"/>
    <lineage>
        <taxon>Eukaryota</taxon>
        <taxon>Fungi</taxon>
        <taxon>Dikarya</taxon>
        <taxon>Ascomycota</taxon>
        <taxon>Pezizomycotina</taxon>
        <taxon>Dothideomycetes</taxon>
        <taxon>Pleosporomycetidae</taxon>
        <taxon>Pleosporales</taxon>
        <taxon>Pleosporineae</taxon>
        <taxon>Leptosphaeriaceae</taxon>
        <taxon>Plenodomus</taxon>
        <taxon>Plenodomus lingam/Leptosphaeria maculans species complex</taxon>
    </lineage>
</organism>
<feature type="compositionally biased region" description="Polar residues" evidence="1">
    <location>
        <begin position="60"/>
        <end position="69"/>
    </location>
</feature>
<keyword evidence="3" id="KW-1185">Reference proteome</keyword>
<dbReference type="EMBL" id="FP929064">
    <property type="protein sequence ID" value="CBX90164.1"/>
    <property type="molecule type" value="Genomic_DNA"/>
</dbReference>